<dbReference type="Proteomes" id="UP001205311">
    <property type="component" value="Unassembled WGS sequence"/>
</dbReference>
<proteinExistence type="predicted"/>
<name>A0ABT1HRE0_STRSD</name>
<keyword evidence="1" id="KW-0472">Membrane</keyword>
<evidence type="ECO:0000313" key="2">
    <source>
        <dbReference type="EMBL" id="MCP2258079.1"/>
    </source>
</evidence>
<protein>
    <submittedName>
        <fullName evidence="2">Uncharacterized protein</fullName>
    </submittedName>
</protein>
<evidence type="ECO:0000313" key="3">
    <source>
        <dbReference type="Proteomes" id="UP001205311"/>
    </source>
</evidence>
<comment type="caution">
    <text evidence="2">The sequence shown here is derived from an EMBL/GenBank/DDBJ whole genome shotgun (WGS) entry which is preliminary data.</text>
</comment>
<keyword evidence="1" id="KW-0812">Transmembrane</keyword>
<keyword evidence="3" id="KW-1185">Reference proteome</keyword>
<gene>
    <name evidence="2" type="ORF">LX15_001766</name>
</gene>
<reference evidence="2 3" key="1">
    <citation type="submission" date="2022-06" db="EMBL/GenBank/DDBJ databases">
        <title>Genomic Encyclopedia of Archaeal and Bacterial Type Strains, Phase II (KMG-II): from individual species to whole genera.</title>
        <authorList>
            <person name="Goeker M."/>
        </authorList>
    </citation>
    <scope>NUCLEOTIDE SEQUENCE [LARGE SCALE GENOMIC DNA]</scope>
    <source>
        <strain evidence="2 3">DSM 40477</strain>
    </source>
</reference>
<organism evidence="2 3">
    <name type="scientific">Streptoalloteichus tenebrarius (strain ATCC 17920 / DSM 40477 / JCM 4838 / CBS 697.72 / NBRC 16177 / NCIMB 11028 / NRRL B-12390 / A12253. 1 / ISP 5477)</name>
    <name type="common">Streptomyces tenebrarius</name>
    <dbReference type="NCBI Taxonomy" id="1933"/>
    <lineage>
        <taxon>Bacteria</taxon>
        <taxon>Bacillati</taxon>
        <taxon>Actinomycetota</taxon>
        <taxon>Actinomycetes</taxon>
        <taxon>Pseudonocardiales</taxon>
        <taxon>Pseudonocardiaceae</taxon>
        <taxon>Streptoalloteichus</taxon>
    </lineage>
</organism>
<dbReference type="EMBL" id="JAMTCP010000006">
    <property type="protein sequence ID" value="MCP2258079.1"/>
    <property type="molecule type" value="Genomic_DNA"/>
</dbReference>
<keyword evidence="1" id="KW-1133">Transmembrane helix</keyword>
<feature type="transmembrane region" description="Helical" evidence="1">
    <location>
        <begin position="18"/>
        <end position="35"/>
    </location>
</feature>
<sequence>MSGCRDCSACTRSALIKFVRVFLVVWWVWIFKLVMRTCPHCSHTMLKHQLRADGSFRD</sequence>
<accession>A0ABT1HRE0</accession>
<evidence type="ECO:0000256" key="1">
    <source>
        <dbReference type="SAM" id="Phobius"/>
    </source>
</evidence>